<sequence>MLQLFVALTCYGTPMMSVTVKNREVWPLPTIDRQTQEKAGMICSGTYCSNFLLLLQKTKRTGKYVFRPLWARRLASQQRCSVTTTTAAICSMLRSKQKYDLLR</sequence>
<proteinExistence type="predicted"/>
<organism evidence="1 2">
    <name type="scientific">Nephila pilipes</name>
    <name type="common">Giant wood spider</name>
    <name type="synonym">Nephila maculata</name>
    <dbReference type="NCBI Taxonomy" id="299642"/>
    <lineage>
        <taxon>Eukaryota</taxon>
        <taxon>Metazoa</taxon>
        <taxon>Ecdysozoa</taxon>
        <taxon>Arthropoda</taxon>
        <taxon>Chelicerata</taxon>
        <taxon>Arachnida</taxon>
        <taxon>Araneae</taxon>
        <taxon>Araneomorphae</taxon>
        <taxon>Entelegynae</taxon>
        <taxon>Araneoidea</taxon>
        <taxon>Nephilidae</taxon>
        <taxon>Nephila</taxon>
    </lineage>
</organism>
<accession>A0A8X6PDE6</accession>
<keyword evidence="2" id="KW-1185">Reference proteome</keyword>
<name>A0A8X6PDE6_NEPPI</name>
<comment type="caution">
    <text evidence="1">The sequence shown here is derived from an EMBL/GenBank/DDBJ whole genome shotgun (WGS) entry which is preliminary data.</text>
</comment>
<reference evidence="1" key="1">
    <citation type="submission" date="2020-08" db="EMBL/GenBank/DDBJ databases">
        <title>Multicomponent nature underlies the extraordinary mechanical properties of spider dragline silk.</title>
        <authorList>
            <person name="Kono N."/>
            <person name="Nakamura H."/>
            <person name="Mori M."/>
            <person name="Yoshida Y."/>
            <person name="Ohtoshi R."/>
            <person name="Malay A.D."/>
            <person name="Moran D.A.P."/>
            <person name="Tomita M."/>
            <person name="Numata K."/>
            <person name="Arakawa K."/>
        </authorList>
    </citation>
    <scope>NUCLEOTIDE SEQUENCE</scope>
</reference>
<protein>
    <submittedName>
        <fullName evidence="1">Uncharacterized protein</fullName>
    </submittedName>
</protein>
<evidence type="ECO:0000313" key="2">
    <source>
        <dbReference type="Proteomes" id="UP000887013"/>
    </source>
</evidence>
<dbReference type="Proteomes" id="UP000887013">
    <property type="component" value="Unassembled WGS sequence"/>
</dbReference>
<evidence type="ECO:0000313" key="1">
    <source>
        <dbReference type="EMBL" id="GFT64375.1"/>
    </source>
</evidence>
<dbReference type="AlphaFoldDB" id="A0A8X6PDE6"/>
<dbReference type="EMBL" id="BMAW01019619">
    <property type="protein sequence ID" value="GFT64375.1"/>
    <property type="molecule type" value="Genomic_DNA"/>
</dbReference>
<gene>
    <name evidence="1" type="ORF">NPIL_162491</name>
</gene>